<sequence length="274" mass="31836">MQYLEFWRLALFVGLLSLFMILEWAWPRHARRFPRRQRWPSNLGLIVLNSLTIKLIFPLGTLALGSLAEQQHWGVLNQLALPSWLSIAICLLLFDLAIYWQHRLFHAIPLLWRVHRVHHVDPDYDVSLGLRFHPIEIALSMAIKLALIVILGPPLLAIFLFEVILNGMAMFNHSNLNLPQRWDARLRHALVTPDMHRVHHSQLYHEHNSNYGFNLSCWDRLFRSYRAQPELGHQGINFGLANWPLAKDNRQLPGLLSLPFRSPSQVNKSSTNKA</sequence>
<evidence type="ECO:0000256" key="5">
    <source>
        <dbReference type="SAM" id="Phobius"/>
    </source>
</evidence>
<feature type="transmembrane region" description="Helical" evidence="5">
    <location>
        <begin position="46"/>
        <end position="67"/>
    </location>
</feature>
<proteinExistence type="predicted"/>
<comment type="subcellular location">
    <subcellularLocation>
        <location evidence="1">Membrane</location>
    </subcellularLocation>
</comment>
<keyword evidence="4 5" id="KW-0472">Membrane</keyword>
<evidence type="ECO:0000313" key="8">
    <source>
        <dbReference type="Proteomes" id="UP000651977"/>
    </source>
</evidence>
<feature type="transmembrane region" description="Helical" evidence="5">
    <location>
        <begin position="6"/>
        <end position="26"/>
    </location>
</feature>
<accession>A0ABQ1I1Y7</accession>
<dbReference type="EMBL" id="BMDY01000012">
    <property type="protein sequence ID" value="GGB08279.1"/>
    <property type="molecule type" value="Genomic_DNA"/>
</dbReference>
<protein>
    <recommendedName>
        <fullName evidence="6">Fatty acid hydroxylase domain-containing protein</fullName>
    </recommendedName>
</protein>
<comment type="caution">
    <text evidence="7">The sequence shown here is derived from an EMBL/GenBank/DDBJ whole genome shotgun (WGS) entry which is preliminary data.</text>
</comment>
<dbReference type="PANTHER" id="PTHR11863">
    <property type="entry name" value="STEROL DESATURASE"/>
    <property type="match status" value="1"/>
</dbReference>
<dbReference type="InterPro" id="IPR050307">
    <property type="entry name" value="Sterol_Desaturase_Related"/>
</dbReference>
<evidence type="ECO:0000256" key="1">
    <source>
        <dbReference type="ARBA" id="ARBA00004370"/>
    </source>
</evidence>
<evidence type="ECO:0000259" key="6">
    <source>
        <dbReference type="Pfam" id="PF04116"/>
    </source>
</evidence>
<gene>
    <name evidence="7" type="ORF">GCM10007414_22120</name>
</gene>
<keyword evidence="2 5" id="KW-0812">Transmembrane</keyword>
<keyword evidence="8" id="KW-1185">Reference proteome</keyword>
<evidence type="ECO:0000313" key="7">
    <source>
        <dbReference type="EMBL" id="GGB08279.1"/>
    </source>
</evidence>
<evidence type="ECO:0000256" key="4">
    <source>
        <dbReference type="ARBA" id="ARBA00023136"/>
    </source>
</evidence>
<name>A0ABQ1I1Y7_9ALTE</name>
<evidence type="ECO:0000256" key="2">
    <source>
        <dbReference type="ARBA" id="ARBA00022692"/>
    </source>
</evidence>
<keyword evidence="3 5" id="KW-1133">Transmembrane helix</keyword>
<feature type="domain" description="Fatty acid hydroxylase" evidence="6">
    <location>
        <begin position="88"/>
        <end position="223"/>
    </location>
</feature>
<dbReference type="Pfam" id="PF04116">
    <property type="entry name" value="FA_hydroxylase"/>
    <property type="match status" value="1"/>
</dbReference>
<feature type="transmembrane region" description="Helical" evidence="5">
    <location>
        <begin position="79"/>
        <end position="100"/>
    </location>
</feature>
<evidence type="ECO:0000256" key="3">
    <source>
        <dbReference type="ARBA" id="ARBA00022989"/>
    </source>
</evidence>
<feature type="transmembrane region" description="Helical" evidence="5">
    <location>
        <begin position="145"/>
        <end position="171"/>
    </location>
</feature>
<dbReference type="RefSeq" id="WP_188407438.1">
    <property type="nucleotide sequence ID" value="NZ_BMDY01000012.1"/>
</dbReference>
<reference evidence="8" key="1">
    <citation type="journal article" date="2019" name="Int. J. Syst. Evol. Microbiol.">
        <title>The Global Catalogue of Microorganisms (GCM) 10K type strain sequencing project: providing services to taxonomists for standard genome sequencing and annotation.</title>
        <authorList>
            <consortium name="The Broad Institute Genomics Platform"/>
            <consortium name="The Broad Institute Genome Sequencing Center for Infectious Disease"/>
            <person name="Wu L."/>
            <person name="Ma J."/>
        </authorList>
    </citation>
    <scope>NUCLEOTIDE SEQUENCE [LARGE SCALE GENOMIC DNA]</scope>
    <source>
        <strain evidence="8">CGMCC 1.10131</strain>
    </source>
</reference>
<dbReference type="InterPro" id="IPR006694">
    <property type="entry name" value="Fatty_acid_hydroxylase"/>
</dbReference>
<organism evidence="7 8">
    <name type="scientific">Agarivorans gilvus</name>
    <dbReference type="NCBI Taxonomy" id="680279"/>
    <lineage>
        <taxon>Bacteria</taxon>
        <taxon>Pseudomonadati</taxon>
        <taxon>Pseudomonadota</taxon>
        <taxon>Gammaproteobacteria</taxon>
        <taxon>Alteromonadales</taxon>
        <taxon>Alteromonadaceae</taxon>
        <taxon>Agarivorans</taxon>
    </lineage>
</organism>
<dbReference type="Proteomes" id="UP000651977">
    <property type="component" value="Unassembled WGS sequence"/>
</dbReference>